<feature type="transmembrane region" description="Helical" evidence="6">
    <location>
        <begin position="82"/>
        <end position="104"/>
    </location>
</feature>
<keyword evidence="3 6" id="KW-0812">Transmembrane</keyword>
<proteinExistence type="predicted"/>
<dbReference type="InterPro" id="IPR011701">
    <property type="entry name" value="MFS"/>
</dbReference>
<evidence type="ECO:0000256" key="6">
    <source>
        <dbReference type="SAM" id="Phobius"/>
    </source>
</evidence>
<sequence>MPHREEEVTSDLAHLAITPGDDENKVDGGGFDVKEVLQDTILADTEYSKDDFAKLKRKIDWRLLPLNIYGLKTSVPMSNYQYSLLSVVFYAAYAVFELPCTVLLQKLSVGKTLSIFMFCWGIILLGQAFAKNWATMMVMRALQGVFESNITPGFAFLITNWYTTEEHNGRILFFASANQGWGIITSLVMYAIGIHAQNNPGPLDPWRQIALFLAAQTIVCSVLCYLFLGSPHEIRWLKPRERDMASARILSSHTGSETTGKKWDWDQAIEAFTDPVTYCILVNVFLSCICNGSLSIFGSVINVSFGFTNTQVVLYSIPQSAVSILWFAGCFFVTGRWKNMRIYSMVASVLPPSVPFTVPFFSTVSLIASNCTGKTKRSVVSTICFIAYTTGNIAGSQVMASSEAPHYIKGTIIVAVCLGVEVAVLLLWRMWLAYQNRIRASKIAEMNLTPDEIELRARQLAAENVTDMKNIYFKYTL</sequence>
<feature type="transmembrane region" description="Helical" evidence="6">
    <location>
        <begin position="278"/>
        <end position="301"/>
    </location>
</feature>
<feature type="transmembrane region" description="Helical" evidence="6">
    <location>
        <begin position="313"/>
        <end position="335"/>
    </location>
</feature>
<dbReference type="GO" id="GO:0016020">
    <property type="term" value="C:membrane"/>
    <property type="evidence" value="ECO:0007669"/>
    <property type="project" value="UniProtKB-SubCell"/>
</dbReference>
<dbReference type="AlphaFoldDB" id="A0A427YKH3"/>
<dbReference type="InterPro" id="IPR036259">
    <property type="entry name" value="MFS_trans_sf"/>
</dbReference>
<dbReference type="SUPFAM" id="SSF103473">
    <property type="entry name" value="MFS general substrate transporter"/>
    <property type="match status" value="1"/>
</dbReference>
<dbReference type="Gene3D" id="1.20.1250.20">
    <property type="entry name" value="MFS general substrate transporter like domains"/>
    <property type="match status" value="1"/>
</dbReference>
<evidence type="ECO:0000256" key="5">
    <source>
        <dbReference type="ARBA" id="ARBA00023136"/>
    </source>
</evidence>
<evidence type="ECO:0000256" key="4">
    <source>
        <dbReference type="ARBA" id="ARBA00022989"/>
    </source>
</evidence>
<feature type="transmembrane region" description="Helical" evidence="6">
    <location>
        <begin position="209"/>
        <end position="228"/>
    </location>
</feature>
<feature type="transmembrane region" description="Helical" evidence="6">
    <location>
        <begin position="379"/>
        <end position="400"/>
    </location>
</feature>
<dbReference type="Proteomes" id="UP000279259">
    <property type="component" value="Unassembled WGS sequence"/>
</dbReference>
<keyword evidence="8" id="KW-1185">Reference proteome</keyword>
<evidence type="ECO:0000256" key="2">
    <source>
        <dbReference type="ARBA" id="ARBA00022448"/>
    </source>
</evidence>
<evidence type="ECO:0000313" key="8">
    <source>
        <dbReference type="Proteomes" id="UP000279259"/>
    </source>
</evidence>
<protein>
    <recommendedName>
        <fullName evidence="9">Major facilitator superfamily (MFS) profile domain-containing protein</fullName>
    </recommendedName>
</protein>
<dbReference type="Pfam" id="PF07690">
    <property type="entry name" value="MFS_1"/>
    <property type="match status" value="1"/>
</dbReference>
<reference evidence="7 8" key="1">
    <citation type="submission" date="2018-11" db="EMBL/GenBank/DDBJ databases">
        <title>Genome sequence of Saitozyma podzolica DSM 27192.</title>
        <authorList>
            <person name="Aliyu H."/>
            <person name="Gorte O."/>
            <person name="Ochsenreither K."/>
        </authorList>
    </citation>
    <scope>NUCLEOTIDE SEQUENCE [LARGE SCALE GENOMIC DNA]</scope>
    <source>
        <strain evidence="7 8">DSM 27192</strain>
    </source>
</reference>
<keyword evidence="5 6" id="KW-0472">Membrane</keyword>
<dbReference type="PANTHER" id="PTHR43791:SF7">
    <property type="entry name" value="MAJOR FACILITATOR SUPERFAMILY (MFS) PROFILE DOMAIN-CONTAINING PROTEIN"/>
    <property type="match status" value="1"/>
</dbReference>
<evidence type="ECO:0000256" key="3">
    <source>
        <dbReference type="ARBA" id="ARBA00022692"/>
    </source>
</evidence>
<evidence type="ECO:0000313" key="7">
    <source>
        <dbReference type="EMBL" id="RSH91598.1"/>
    </source>
</evidence>
<dbReference type="OrthoDB" id="6730379at2759"/>
<comment type="caution">
    <text evidence="7">The sequence shown here is derived from an EMBL/GenBank/DDBJ whole genome shotgun (WGS) entry which is preliminary data.</text>
</comment>
<feature type="transmembrane region" description="Helical" evidence="6">
    <location>
        <begin position="110"/>
        <end position="130"/>
    </location>
</feature>
<evidence type="ECO:0008006" key="9">
    <source>
        <dbReference type="Google" id="ProtNLM"/>
    </source>
</evidence>
<dbReference type="GO" id="GO:0022857">
    <property type="term" value="F:transmembrane transporter activity"/>
    <property type="evidence" value="ECO:0007669"/>
    <property type="project" value="InterPro"/>
</dbReference>
<feature type="transmembrane region" description="Helical" evidence="6">
    <location>
        <begin position="412"/>
        <end position="432"/>
    </location>
</feature>
<accession>A0A427YKH3</accession>
<keyword evidence="4 6" id="KW-1133">Transmembrane helix</keyword>
<keyword evidence="2" id="KW-0813">Transport</keyword>
<evidence type="ECO:0000256" key="1">
    <source>
        <dbReference type="ARBA" id="ARBA00004141"/>
    </source>
</evidence>
<dbReference type="EMBL" id="RSCD01000007">
    <property type="protein sequence ID" value="RSH91598.1"/>
    <property type="molecule type" value="Genomic_DNA"/>
</dbReference>
<feature type="transmembrane region" description="Helical" evidence="6">
    <location>
        <begin position="180"/>
        <end position="197"/>
    </location>
</feature>
<gene>
    <name evidence="7" type="ORF">EHS25_008967</name>
</gene>
<name>A0A427YKH3_9TREE</name>
<organism evidence="7 8">
    <name type="scientific">Saitozyma podzolica</name>
    <dbReference type="NCBI Taxonomy" id="1890683"/>
    <lineage>
        <taxon>Eukaryota</taxon>
        <taxon>Fungi</taxon>
        <taxon>Dikarya</taxon>
        <taxon>Basidiomycota</taxon>
        <taxon>Agaricomycotina</taxon>
        <taxon>Tremellomycetes</taxon>
        <taxon>Tremellales</taxon>
        <taxon>Trimorphomycetaceae</taxon>
        <taxon>Saitozyma</taxon>
    </lineage>
</organism>
<comment type="subcellular location">
    <subcellularLocation>
        <location evidence="1">Membrane</location>
        <topology evidence="1">Multi-pass membrane protein</topology>
    </subcellularLocation>
</comment>
<dbReference type="PANTHER" id="PTHR43791">
    <property type="entry name" value="PERMEASE-RELATED"/>
    <property type="match status" value="1"/>
</dbReference>